<dbReference type="RefSeq" id="WP_072571821.1">
    <property type="nucleotide sequence ID" value="NZ_CP018191.1"/>
</dbReference>
<dbReference type="PANTHER" id="PTHR14087:SF7">
    <property type="entry name" value="THYMOCYTE NUCLEAR PROTEIN 1"/>
    <property type="match status" value="1"/>
</dbReference>
<dbReference type="InterPro" id="IPR052181">
    <property type="entry name" value="5hmC_binding"/>
</dbReference>
<dbReference type="CDD" id="cd21133">
    <property type="entry name" value="EVE"/>
    <property type="match status" value="1"/>
</dbReference>
<dbReference type="EMBL" id="CP018191">
    <property type="protein sequence ID" value="APH53497.1"/>
    <property type="molecule type" value="Genomic_DNA"/>
</dbReference>
<dbReference type="SUPFAM" id="SSF88697">
    <property type="entry name" value="PUA domain-like"/>
    <property type="match status" value="1"/>
</dbReference>
<feature type="domain" description="EVE" evidence="1">
    <location>
        <begin position="3"/>
        <end position="141"/>
    </location>
</feature>
<accession>A0AAC9KB52</accession>
<evidence type="ECO:0000259" key="1">
    <source>
        <dbReference type="Pfam" id="PF01878"/>
    </source>
</evidence>
<dbReference type="InterPro" id="IPR047197">
    <property type="entry name" value="THYN1-like_EVE"/>
</dbReference>
<reference evidence="3" key="1">
    <citation type="submission" date="2016-11" db="EMBL/GenBank/DDBJ databases">
        <title>Comparative genomic and phenotypic analysis of Granulibacter bethesdensis clinical isolates from patients with chronic granulomatous disease.</title>
        <authorList>
            <person name="Zarember K.A."/>
            <person name="Porcella S.F."/>
            <person name="Chu J."/>
            <person name="Ding L."/>
            <person name="Dahlstrom E."/>
            <person name="Barbian K."/>
            <person name="Martens C."/>
            <person name="Sykora L."/>
            <person name="Kramer S."/>
            <person name="Pettinato A.M."/>
            <person name="Hong H."/>
            <person name="Wald G."/>
            <person name="Berg L.J."/>
            <person name="Rogge L.S."/>
            <person name="Greenberg D.E."/>
            <person name="Falcone E.L."/>
            <person name="Neves J.F."/>
            <person name="Simoes M.J."/>
            <person name="Casal M."/>
            <person name="Rodriguez-Lopez F.C."/>
            <person name="Zelazny A."/>
            <person name="Gallin J.I."/>
            <person name="Holland S.M."/>
        </authorList>
    </citation>
    <scope>NUCLEOTIDE SEQUENCE [LARGE SCALE GENOMIC DNA]</scope>
    <source>
        <strain evidence="3">NIH9.1</strain>
    </source>
</reference>
<proteinExistence type="predicted"/>
<dbReference type="AlphaFoldDB" id="A0AAC9KB52"/>
<dbReference type="PANTHER" id="PTHR14087">
    <property type="entry name" value="THYMOCYTE NUCLEAR PROTEIN 1"/>
    <property type="match status" value="1"/>
</dbReference>
<evidence type="ECO:0000313" key="3">
    <source>
        <dbReference type="Proteomes" id="UP000182373"/>
    </source>
</evidence>
<dbReference type="Gene3D" id="3.10.590.10">
    <property type="entry name" value="ph1033 like domains"/>
    <property type="match status" value="1"/>
</dbReference>
<name>A0AAC9KB52_9PROT</name>
<evidence type="ECO:0000313" key="2">
    <source>
        <dbReference type="EMBL" id="APH53497.1"/>
    </source>
</evidence>
<gene>
    <name evidence="2" type="ORF">GbCGDNIH9_0273</name>
</gene>
<dbReference type="Proteomes" id="UP000182373">
    <property type="component" value="Chromosome"/>
</dbReference>
<dbReference type="InterPro" id="IPR015947">
    <property type="entry name" value="PUA-like_sf"/>
</dbReference>
<dbReference type="InterPro" id="IPR002740">
    <property type="entry name" value="EVE_domain"/>
</dbReference>
<protein>
    <recommendedName>
        <fullName evidence="1">EVE domain-containing protein</fullName>
    </recommendedName>
</protein>
<dbReference type="Pfam" id="PF01878">
    <property type="entry name" value="EVE"/>
    <property type="match status" value="1"/>
</dbReference>
<organism evidence="2 3">
    <name type="scientific">Granulibacter bethesdensis</name>
    <dbReference type="NCBI Taxonomy" id="364410"/>
    <lineage>
        <taxon>Bacteria</taxon>
        <taxon>Pseudomonadati</taxon>
        <taxon>Pseudomonadota</taxon>
        <taxon>Alphaproteobacteria</taxon>
        <taxon>Acetobacterales</taxon>
        <taxon>Acetobacteraceae</taxon>
        <taxon>Granulibacter</taxon>
    </lineage>
</organism>
<sequence length="153" mass="16847">MTAYWLVKSEPDAFSWDQQVAHGVEPWTGVRNHAAKRNLATMRLGDLAFFYHSNIGREIVGVVEVVREAYPDPTVGADELSRDGSNPWLCVDMRAVGKMPSPVTLAMIKAEPGLADLALVRQSRLSVSPVSPEHWALLCRMGGRMGDWKGTEG</sequence>